<evidence type="ECO:0000313" key="1">
    <source>
        <dbReference type="EMBL" id="KAF2645662.1"/>
    </source>
</evidence>
<accession>A0A6A6SED9</accession>
<dbReference type="AlphaFoldDB" id="A0A6A6SED9"/>
<evidence type="ECO:0000313" key="2">
    <source>
        <dbReference type="Proteomes" id="UP000799753"/>
    </source>
</evidence>
<proteinExistence type="predicted"/>
<organism evidence="1 2">
    <name type="scientific">Massarina eburnea CBS 473.64</name>
    <dbReference type="NCBI Taxonomy" id="1395130"/>
    <lineage>
        <taxon>Eukaryota</taxon>
        <taxon>Fungi</taxon>
        <taxon>Dikarya</taxon>
        <taxon>Ascomycota</taxon>
        <taxon>Pezizomycotina</taxon>
        <taxon>Dothideomycetes</taxon>
        <taxon>Pleosporomycetidae</taxon>
        <taxon>Pleosporales</taxon>
        <taxon>Massarineae</taxon>
        <taxon>Massarinaceae</taxon>
        <taxon>Massarina</taxon>
    </lineage>
</organism>
<sequence>MLRIPSPSMPLVIFAVVEMKNRVWERERRRQVFKVATDVGGWCRRWVGCRARSRQTRTRCWSSTLGPWITVTCSTLSRVSADCPSSLAFFPRRLIHLTRPHSTADCEL</sequence>
<dbReference type="Proteomes" id="UP000799753">
    <property type="component" value="Unassembled WGS sequence"/>
</dbReference>
<keyword evidence="2" id="KW-1185">Reference proteome</keyword>
<reference evidence="1" key="1">
    <citation type="journal article" date="2020" name="Stud. Mycol.">
        <title>101 Dothideomycetes genomes: a test case for predicting lifestyles and emergence of pathogens.</title>
        <authorList>
            <person name="Haridas S."/>
            <person name="Albert R."/>
            <person name="Binder M."/>
            <person name="Bloem J."/>
            <person name="Labutti K."/>
            <person name="Salamov A."/>
            <person name="Andreopoulos B."/>
            <person name="Baker S."/>
            <person name="Barry K."/>
            <person name="Bills G."/>
            <person name="Bluhm B."/>
            <person name="Cannon C."/>
            <person name="Castanera R."/>
            <person name="Culley D."/>
            <person name="Daum C."/>
            <person name="Ezra D."/>
            <person name="Gonzalez J."/>
            <person name="Henrissat B."/>
            <person name="Kuo A."/>
            <person name="Liang C."/>
            <person name="Lipzen A."/>
            <person name="Lutzoni F."/>
            <person name="Magnuson J."/>
            <person name="Mondo S."/>
            <person name="Nolan M."/>
            <person name="Ohm R."/>
            <person name="Pangilinan J."/>
            <person name="Park H.-J."/>
            <person name="Ramirez L."/>
            <person name="Alfaro M."/>
            <person name="Sun H."/>
            <person name="Tritt A."/>
            <person name="Yoshinaga Y."/>
            <person name="Zwiers L.-H."/>
            <person name="Turgeon B."/>
            <person name="Goodwin S."/>
            <person name="Spatafora J."/>
            <person name="Crous P."/>
            <person name="Grigoriev I."/>
        </authorList>
    </citation>
    <scope>NUCLEOTIDE SEQUENCE</scope>
    <source>
        <strain evidence="1">CBS 473.64</strain>
    </source>
</reference>
<protein>
    <submittedName>
        <fullName evidence="1">Uncharacterized protein</fullName>
    </submittedName>
</protein>
<name>A0A6A6SED9_9PLEO</name>
<dbReference type="EMBL" id="MU006777">
    <property type="protein sequence ID" value="KAF2645662.1"/>
    <property type="molecule type" value="Genomic_DNA"/>
</dbReference>
<gene>
    <name evidence="1" type="ORF">P280DRAFT_126182</name>
</gene>